<evidence type="ECO:0000256" key="3">
    <source>
        <dbReference type="ARBA" id="ARBA00012438"/>
    </source>
</evidence>
<dbReference type="Gene3D" id="3.30.565.10">
    <property type="entry name" value="Histidine kinase-like ATPase, C-terminal domain"/>
    <property type="match status" value="1"/>
</dbReference>
<evidence type="ECO:0000256" key="7">
    <source>
        <dbReference type="ARBA" id="ARBA00022741"/>
    </source>
</evidence>
<keyword evidence="16" id="KW-1185">Reference proteome</keyword>
<keyword evidence="5" id="KW-0808">Transferase</keyword>
<evidence type="ECO:0000256" key="8">
    <source>
        <dbReference type="ARBA" id="ARBA00022777"/>
    </source>
</evidence>
<evidence type="ECO:0000256" key="13">
    <source>
        <dbReference type="SAM" id="Phobius"/>
    </source>
</evidence>
<dbReference type="InterPro" id="IPR050428">
    <property type="entry name" value="TCS_sensor_his_kinase"/>
</dbReference>
<comment type="caution">
    <text evidence="15">The sequence shown here is derived from an EMBL/GenBank/DDBJ whole genome shotgun (WGS) entry which is preliminary data.</text>
</comment>
<feature type="transmembrane region" description="Helical" evidence="13">
    <location>
        <begin position="160"/>
        <end position="179"/>
    </location>
</feature>
<dbReference type="InterPro" id="IPR036097">
    <property type="entry name" value="HisK_dim/P_sf"/>
</dbReference>
<keyword evidence="6 13" id="KW-0812">Transmembrane</keyword>
<feature type="transmembrane region" description="Helical" evidence="13">
    <location>
        <begin position="20"/>
        <end position="43"/>
    </location>
</feature>
<dbReference type="PANTHER" id="PTHR45436">
    <property type="entry name" value="SENSOR HISTIDINE KINASE YKOH"/>
    <property type="match status" value="1"/>
</dbReference>
<dbReference type="PROSITE" id="PS50109">
    <property type="entry name" value="HIS_KIN"/>
    <property type="match status" value="1"/>
</dbReference>
<dbReference type="RefSeq" id="WP_320287278.1">
    <property type="nucleotide sequence ID" value="NZ_JAVIIW010000009.1"/>
</dbReference>
<keyword evidence="11" id="KW-0902">Two-component regulatory system</keyword>
<evidence type="ECO:0000313" key="15">
    <source>
        <dbReference type="EMBL" id="MDX8478916.1"/>
    </source>
</evidence>
<proteinExistence type="predicted"/>
<keyword evidence="7" id="KW-0547">Nucleotide-binding</keyword>
<dbReference type="InterPro" id="IPR003594">
    <property type="entry name" value="HATPase_dom"/>
</dbReference>
<keyword evidence="10 13" id="KW-1133">Transmembrane helix</keyword>
<gene>
    <name evidence="15" type="ORF">RFN28_10550</name>
</gene>
<protein>
    <recommendedName>
        <fullName evidence="3">histidine kinase</fullName>
        <ecNumber evidence="3">2.7.13.3</ecNumber>
    </recommendedName>
</protein>
<dbReference type="CDD" id="cd00075">
    <property type="entry name" value="HATPase"/>
    <property type="match status" value="1"/>
</dbReference>
<evidence type="ECO:0000256" key="12">
    <source>
        <dbReference type="ARBA" id="ARBA00023136"/>
    </source>
</evidence>
<evidence type="ECO:0000256" key="5">
    <source>
        <dbReference type="ARBA" id="ARBA00022679"/>
    </source>
</evidence>
<dbReference type="Pfam" id="PF02518">
    <property type="entry name" value="HATPase_c"/>
    <property type="match status" value="1"/>
</dbReference>
<dbReference type="SUPFAM" id="SSF47384">
    <property type="entry name" value="Homodimeric domain of signal transducing histidine kinase"/>
    <property type="match status" value="1"/>
</dbReference>
<keyword evidence="9 15" id="KW-0067">ATP-binding</keyword>
<dbReference type="InterPro" id="IPR004358">
    <property type="entry name" value="Sig_transdc_His_kin-like_C"/>
</dbReference>
<dbReference type="CDD" id="cd00082">
    <property type="entry name" value="HisKA"/>
    <property type="match status" value="1"/>
</dbReference>
<dbReference type="PANTHER" id="PTHR45436:SF14">
    <property type="entry name" value="SENSOR PROTEIN QSEC"/>
    <property type="match status" value="1"/>
</dbReference>
<dbReference type="InterPro" id="IPR005467">
    <property type="entry name" value="His_kinase_dom"/>
</dbReference>
<dbReference type="InterPro" id="IPR036890">
    <property type="entry name" value="HATPase_C_sf"/>
</dbReference>
<keyword evidence="12 13" id="KW-0472">Membrane</keyword>
<dbReference type="SUPFAM" id="SSF55874">
    <property type="entry name" value="ATPase domain of HSP90 chaperone/DNA topoisomerase II/histidine kinase"/>
    <property type="match status" value="1"/>
</dbReference>
<keyword evidence="8" id="KW-0418">Kinase</keyword>
<dbReference type="SMART" id="SM00387">
    <property type="entry name" value="HATPase_c"/>
    <property type="match status" value="1"/>
</dbReference>
<comment type="catalytic activity">
    <reaction evidence="1">
        <text>ATP + protein L-histidine = ADP + protein N-phospho-L-histidine.</text>
        <dbReference type="EC" id="2.7.13.3"/>
    </reaction>
</comment>
<reference evidence="15 16" key="1">
    <citation type="submission" date="2023-08" db="EMBL/GenBank/DDBJ databases">
        <title>Implementing the SeqCode for naming new Mesorhizobium species isolated from Vachellia karroo root nodules.</title>
        <authorList>
            <person name="Van Lill M."/>
        </authorList>
    </citation>
    <scope>NUCLEOTIDE SEQUENCE [LARGE SCALE GENOMIC DNA]</scope>
    <source>
        <strain evidence="15 16">VK24D</strain>
    </source>
</reference>
<dbReference type="Gene3D" id="1.10.287.130">
    <property type="match status" value="1"/>
</dbReference>
<accession>A0ABU4XW39</accession>
<organism evidence="15 16">
    <name type="scientific">Mesorhizobium album</name>
    <dbReference type="NCBI Taxonomy" id="3072314"/>
    <lineage>
        <taxon>Bacteria</taxon>
        <taxon>Pseudomonadati</taxon>
        <taxon>Pseudomonadota</taxon>
        <taxon>Alphaproteobacteria</taxon>
        <taxon>Hyphomicrobiales</taxon>
        <taxon>Phyllobacteriaceae</taxon>
        <taxon>Mesorhizobium</taxon>
    </lineage>
</organism>
<evidence type="ECO:0000313" key="16">
    <source>
        <dbReference type="Proteomes" id="UP001287059"/>
    </source>
</evidence>
<evidence type="ECO:0000256" key="2">
    <source>
        <dbReference type="ARBA" id="ARBA00004141"/>
    </source>
</evidence>
<evidence type="ECO:0000256" key="9">
    <source>
        <dbReference type="ARBA" id="ARBA00022840"/>
    </source>
</evidence>
<dbReference type="InterPro" id="IPR003661">
    <property type="entry name" value="HisK_dim/P_dom"/>
</dbReference>
<evidence type="ECO:0000256" key="1">
    <source>
        <dbReference type="ARBA" id="ARBA00000085"/>
    </source>
</evidence>
<dbReference type="Proteomes" id="UP001287059">
    <property type="component" value="Unassembled WGS sequence"/>
</dbReference>
<dbReference type="GO" id="GO:0005524">
    <property type="term" value="F:ATP binding"/>
    <property type="evidence" value="ECO:0007669"/>
    <property type="project" value="UniProtKB-KW"/>
</dbReference>
<feature type="domain" description="Histidine kinase" evidence="14">
    <location>
        <begin position="240"/>
        <end position="450"/>
    </location>
</feature>
<dbReference type="Pfam" id="PF00512">
    <property type="entry name" value="HisKA"/>
    <property type="match status" value="1"/>
</dbReference>
<evidence type="ECO:0000256" key="11">
    <source>
        <dbReference type="ARBA" id="ARBA00023012"/>
    </source>
</evidence>
<evidence type="ECO:0000259" key="14">
    <source>
        <dbReference type="PROSITE" id="PS50109"/>
    </source>
</evidence>
<dbReference type="EC" id="2.7.13.3" evidence="3"/>
<evidence type="ECO:0000256" key="10">
    <source>
        <dbReference type="ARBA" id="ARBA00022989"/>
    </source>
</evidence>
<keyword evidence="4" id="KW-0597">Phosphoprotein</keyword>
<evidence type="ECO:0000256" key="4">
    <source>
        <dbReference type="ARBA" id="ARBA00022553"/>
    </source>
</evidence>
<comment type="subcellular location">
    <subcellularLocation>
        <location evidence="2">Membrane</location>
        <topology evidence="2">Multi-pass membrane protein</topology>
    </subcellularLocation>
</comment>
<name>A0ABU4XW39_9HYPH</name>
<dbReference type="EMBL" id="JAVIIW010000009">
    <property type="protein sequence ID" value="MDX8478916.1"/>
    <property type="molecule type" value="Genomic_DNA"/>
</dbReference>
<dbReference type="PRINTS" id="PR00344">
    <property type="entry name" value="BCTRLSENSOR"/>
</dbReference>
<sequence>MTLGLHRLRLWFMGSLRRRLLLWLLPATLLAGILASIGTYWGAFIELGDLLNDQMRYVAQHVDISNADRVSLTNDGKRQWQEDDEKADEVLLEVWRGGKLDFTTDAALALPPPQRPGLSDVSFNGQTWHTFVDQRGDRLIRVGQAQNARWEALAGLSVHLFWPVLSLLPLLALFLWYGIGYGLKPLYQIAAELRRRDAESLAPIGPGPLPNEVKPLVDGLNDLLRRLDRAFTMQKHFIADAAHELRTPMMALSLQTQLAKAASSEEEREQALSQLESGVSRITHLAQQLLTLARLEPQEQADVPQSVELSALCKSVILDQIRLAEAKQIDLGLVTQDKAEIQGGPEALRILLNNLVDNAIRYTPAHGTIDVAVRRKGNEVVLEVSDNGPGIPKAERAQVLERFYRGSNQNVQGSGLGLSIVQRVAAQHGARLVLSSGPDGKGLLAQVFFK</sequence>
<dbReference type="SMART" id="SM00388">
    <property type="entry name" value="HisKA"/>
    <property type="match status" value="1"/>
</dbReference>
<evidence type="ECO:0000256" key="6">
    <source>
        <dbReference type="ARBA" id="ARBA00022692"/>
    </source>
</evidence>